<dbReference type="EMBL" id="FLYE01000012">
    <property type="protein sequence ID" value="SCA56374.1"/>
    <property type="molecule type" value="Genomic_DNA"/>
</dbReference>
<feature type="region of interest" description="Disordered" evidence="1">
    <location>
        <begin position="236"/>
        <end position="263"/>
    </location>
</feature>
<dbReference type="Proteomes" id="UP000231658">
    <property type="component" value="Unassembled WGS sequence"/>
</dbReference>
<accession>A0A1C3RGP1</accession>
<evidence type="ECO:0000313" key="2">
    <source>
        <dbReference type="EMBL" id="SCA56374.1"/>
    </source>
</evidence>
<dbReference type="AlphaFoldDB" id="A0A1C3RGP1"/>
<name>A0A1C3RGP1_9PROT</name>
<dbReference type="OrthoDB" id="5769175at2"/>
<reference evidence="2 3" key="1">
    <citation type="submission" date="2016-07" db="EMBL/GenBank/DDBJ databases">
        <authorList>
            <person name="Lefevre C.T."/>
        </authorList>
    </citation>
    <scope>NUCLEOTIDE SEQUENCE [LARGE SCALE GENOMIC DNA]</scope>
    <source>
        <strain evidence="2">PR1</strain>
    </source>
</reference>
<dbReference type="STRING" id="1867952.MTBPR1_20222"/>
<sequence length="343" mass="36907">MVDSVHTQIAYAPSEAGNDKKLSEEDAEKEFSFFGDDGFSFLDFVDVINPLQHIPVVSTAYRSLTGDEIDPGARLAGGTLFGGPIGLAASAFNVLLDHNTGMDAGEHVVAWFDGDEAPTKNPTMMAQNGQPAPNPAMSSFAPLPVPDSEADAFAAGEASLRMAKLQEFMNPALAKEVPMESHAMPEAQGAGSAGTWEPPLNQAHPFPTERTRAGSAMPKDMTSLFQARQPVAEVAQAQAQPQIQPKPQVQTQTQAVSNSQQPVQRFQSKQSYEESSLAALQAFARDVKAQKQQTQAQEVEKQVVAPKPVASNTAQLSQTQNNAWFAEMMSQNMDQYRSGEIKG</sequence>
<proteinExistence type="predicted"/>
<gene>
    <name evidence="2" type="ORF">MTBPR1_20222</name>
</gene>
<feature type="compositionally biased region" description="Low complexity" evidence="1">
    <location>
        <begin position="236"/>
        <end position="256"/>
    </location>
</feature>
<evidence type="ECO:0000256" key="1">
    <source>
        <dbReference type="SAM" id="MobiDB-lite"/>
    </source>
</evidence>
<dbReference type="RefSeq" id="WP_069187041.1">
    <property type="nucleotide sequence ID" value="NZ_FLYE01000012.1"/>
</dbReference>
<protein>
    <submittedName>
        <fullName evidence="2">Uncharacterized protein</fullName>
    </submittedName>
</protein>
<feature type="region of interest" description="Disordered" evidence="1">
    <location>
        <begin position="182"/>
        <end position="216"/>
    </location>
</feature>
<keyword evidence="3" id="KW-1185">Reference proteome</keyword>
<organism evidence="2 3">
    <name type="scientific">Candidatus Terasakiella magnetica</name>
    <dbReference type="NCBI Taxonomy" id="1867952"/>
    <lineage>
        <taxon>Bacteria</taxon>
        <taxon>Pseudomonadati</taxon>
        <taxon>Pseudomonadota</taxon>
        <taxon>Alphaproteobacteria</taxon>
        <taxon>Rhodospirillales</taxon>
        <taxon>Terasakiellaceae</taxon>
        <taxon>Terasakiella</taxon>
    </lineage>
</organism>
<evidence type="ECO:0000313" key="3">
    <source>
        <dbReference type="Proteomes" id="UP000231658"/>
    </source>
</evidence>